<keyword evidence="2" id="KW-1185">Reference proteome</keyword>
<sequence>MTITPFETNLYQHLAPFFAEHEFALLPEKKQFRRININGFQNIILSSVFCVDDTVLDVNFGGRNEQIEQIAQQFLNNQPDYRLDANTFLLPISRFSGFQYPRYKIHSGDSLVDVCEKIELFFISQGFNFLETASSLPTLDQLLNEQPNQPCQYMYNQTHRCYKGLIAARLNHNPYFDGLVDSYRHLLIRLTQNPYEQLHFERLIAYLQHYSAN</sequence>
<dbReference type="Proteomes" id="UP000249016">
    <property type="component" value="Unassembled WGS sequence"/>
</dbReference>
<accession>A0A327NJI8</accession>
<dbReference type="AlphaFoldDB" id="A0A327NJI8"/>
<organism evidence="1 2">
    <name type="scientific">Spirosoma telluris</name>
    <dbReference type="NCBI Taxonomy" id="2183553"/>
    <lineage>
        <taxon>Bacteria</taxon>
        <taxon>Pseudomonadati</taxon>
        <taxon>Bacteroidota</taxon>
        <taxon>Cytophagia</taxon>
        <taxon>Cytophagales</taxon>
        <taxon>Cytophagaceae</taxon>
        <taxon>Spirosoma</taxon>
    </lineage>
</organism>
<dbReference type="RefSeq" id="WP_111340956.1">
    <property type="nucleotide sequence ID" value="NZ_QLII01000001.1"/>
</dbReference>
<gene>
    <name evidence="1" type="ORF">HMF3257_06480</name>
</gene>
<evidence type="ECO:0008006" key="3">
    <source>
        <dbReference type="Google" id="ProtNLM"/>
    </source>
</evidence>
<evidence type="ECO:0000313" key="1">
    <source>
        <dbReference type="EMBL" id="RAI74084.1"/>
    </source>
</evidence>
<dbReference type="EMBL" id="QLII01000001">
    <property type="protein sequence ID" value="RAI74084.1"/>
    <property type="molecule type" value="Genomic_DNA"/>
</dbReference>
<evidence type="ECO:0000313" key="2">
    <source>
        <dbReference type="Proteomes" id="UP000249016"/>
    </source>
</evidence>
<comment type="caution">
    <text evidence="1">The sequence shown here is derived from an EMBL/GenBank/DDBJ whole genome shotgun (WGS) entry which is preliminary data.</text>
</comment>
<proteinExistence type="predicted"/>
<protein>
    <recommendedName>
        <fullName evidence="3">DUF4304 domain-containing protein</fullName>
    </recommendedName>
</protein>
<reference evidence="1 2" key="1">
    <citation type="submission" date="2018-06" db="EMBL/GenBank/DDBJ databases">
        <title>Spirosoma sp. HMF3257 Genome sequencing and assembly.</title>
        <authorList>
            <person name="Kang H."/>
            <person name="Cha I."/>
            <person name="Kim H."/>
            <person name="Kang J."/>
            <person name="Joh K."/>
        </authorList>
    </citation>
    <scope>NUCLEOTIDE SEQUENCE [LARGE SCALE GENOMIC DNA]</scope>
    <source>
        <strain evidence="1 2">HMF3257</strain>
    </source>
</reference>
<dbReference type="OrthoDB" id="939776at2"/>
<name>A0A327NJI8_9BACT</name>